<name>A0A2P8D9W8_9BACT</name>
<gene>
    <name evidence="1" type="ORF">B0I18_101153</name>
</gene>
<dbReference type="AlphaFoldDB" id="A0A2P8D9W8"/>
<dbReference type="Pfam" id="PF19937">
    <property type="entry name" value="GldC-like"/>
    <property type="match status" value="1"/>
</dbReference>
<dbReference type="Proteomes" id="UP000240572">
    <property type="component" value="Unassembled WGS sequence"/>
</dbReference>
<dbReference type="EMBL" id="PYGD01000001">
    <property type="protein sequence ID" value="PSK94003.1"/>
    <property type="molecule type" value="Genomic_DNA"/>
</dbReference>
<sequence length="116" mass="13365">MNKHSININVILDNEKMPEHIDWSASGNNSDTATPAKGVLLSLWDGNEKTALRIDLWTKKMMVDEMNDFFFQTLMTMADTYTRATRNAELADELKTFARDFKVKADKKMMEEEQKG</sequence>
<dbReference type="OrthoDB" id="893422at2"/>
<dbReference type="InterPro" id="IPR019854">
    <property type="entry name" value="Motility-assoc_prot_GldC"/>
</dbReference>
<dbReference type="NCBIfam" id="TIGR03515">
    <property type="entry name" value="GldC"/>
    <property type="match status" value="1"/>
</dbReference>
<proteinExistence type="predicted"/>
<comment type="caution">
    <text evidence="1">The sequence shown here is derived from an EMBL/GenBank/DDBJ whole genome shotgun (WGS) entry which is preliminary data.</text>
</comment>
<reference evidence="1 2" key="1">
    <citation type="submission" date="2018-03" db="EMBL/GenBank/DDBJ databases">
        <title>Genomic Encyclopedia of Type Strains, Phase III (KMG-III): the genomes of soil and plant-associated and newly described type strains.</title>
        <authorList>
            <person name="Whitman W."/>
        </authorList>
    </citation>
    <scope>NUCLEOTIDE SEQUENCE [LARGE SCALE GENOMIC DNA]</scope>
    <source>
        <strain evidence="1 2">CGMCC 1.12700</strain>
    </source>
</reference>
<keyword evidence="2" id="KW-1185">Reference proteome</keyword>
<dbReference type="RefSeq" id="WP_106520742.1">
    <property type="nucleotide sequence ID" value="NZ_PYGD01000001.1"/>
</dbReference>
<evidence type="ECO:0000313" key="2">
    <source>
        <dbReference type="Proteomes" id="UP000240572"/>
    </source>
</evidence>
<organism evidence="1 2">
    <name type="scientific">Taibaiella chishuiensis</name>
    <dbReference type="NCBI Taxonomy" id="1434707"/>
    <lineage>
        <taxon>Bacteria</taxon>
        <taxon>Pseudomonadati</taxon>
        <taxon>Bacteroidota</taxon>
        <taxon>Chitinophagia</taxon>
        <taxon>Chitinophagales</taxon>
        <taxon>Chitinophagaceae</taxon>
        <taxon>Taibaiella</taxon>
    </lineage>
</organism>
<accession>A0A2P8D9W8</accession>
<protein>
    <submittedName>
        <fullName evidence="1">Protein involved in gliding motility GldC</fullName>
    </submittedName>
</protein>
<evidence type="ECO:0000313" key="1">
    <source>
        <dbReference type="EMBL" id="PSK94003.1"/>
    </source>
</evidence>